<feature type="chain" id="PRO_5035187410" description="Mating factor alpha precursor N-terminal domain-containing protein" evidence="1">
    <location>
        <begin position="19"/>
        <end position="214"/>
    </location>
</feature>
<organism evidence="3 4">
    <name type="scientific">[Candida] subhashii</name>
    <dbReference type="NCBI Taxonomy" id="561895"/>
    <lineage>
        <taxon>Eukaryota</taxon>
        <taxon>Fungi</taxon>
        <taxon>Dikarya</taxon>
        <taxon>Ascomycota</taxon>
        <taxon>Saccharomycotina</taxon>
        <taxon>Pichiomycetes</taxon>
        <taxon>Debaryomycetaceae</taxon>
        <taxon>Spathaspora</taxon>
    </lineage>
</organism>
<evidence type="ECO:0000256" key="1">
    <source>
        <dbReference type="SAM" id="SignalP"/>
    </source>
</evidence>
<dbReference type="OrthoDB" id="10654163at2759"/>
<evidence type="ECO:0000313" key="3">
    <source>
        <dbReference type="EMBL" id="KAG7661289.1"/>
    </source>
</evidence>
<dbReference type="AlphaFoldDB" id="A0A8J5Q3V8"/>
<dbReference type="RefSeq" id="XP_049261522.1">
    <property type="nucleotide sequence ID" value="XM_049409218.1"/>
</dbReference>
<dbReference type="Pfam" id="PF05436">
    <property type="entry name" value="MF_alpha_N"/>
    <property type="match status" value="1"/>
</dbReference>
<dbReference type="Proteomes" id="UP000694255">
    <property type="component" value="Unassembled WGS sequence"/>
</dbReference>
<reference evidence="3 4" key="1">
    <citation type="journal article" date="2021" name="DNA Res.">
        <title>Genome analysis of Candida subhashii reveals its hybrid nature and dual mitochondrial genome conformations.</title>
        <authorList>
            <person name="Mixao V."/>
            <person name="Hegedusova E."/>
            <person name="Saus E."/>
            <person name="Pryszcz L.P."/>
            <person name="Cillingova A."/>
            <person name="Nosek J."/>
            <person name="Gabaldon T."/>
        </authorList>
    </citation>
    <scope>NUCLEOTIDE SEQUENCE [LARGE SCALE GENOMIC DNA]</scope>
    <source>
        <strain evidence="3 4">CBS 10753</strain>
    </source>
</reference>
<protein>
    <recommendedName>
        <fullName evidence="2">Mating factor alpha precursor N-terminal domain-containing protein</fullName>
    </recommendedName>
</protein>
<dbReference type="GeneID" id="73471981"/>
<sequence length="214" mass="24020">MKLSLALVTATLAASAICAPVPTQEETDIQIPEEAIDKIIPLGADEYPIIAKHGDESAIIIVNGTTLDVASETANEIAKRDADADARKFGFRWTRYGWFEPLAKKDQGSEDSGLAKRDAEADARAFGFRWTRYGWFEPLAKRDEGVEEEPQGLAKREADARKFGFRWTRYGWFEPLAKRAQGSEDAVLAKRDAVADARKFGFRWTRYGWFEPLA</sequence>
<accession>A0A8J5Q3V8</accession>
<name>A0A8J5Q3V8_9ASCO</name>
<dbReference type="InterPro" id="IPR008675">
    <property type="entry name" value="Mating_factor_alpha_N"/>
</dbReference>
<feature type="signal peptide" evidence="1">
    <location>
        <begin position="1"/>
        <end position="18"/>
    </location>
</feature>
<keyword evidence="4" id="KW-1185">Reference proteome</keyword>
<gene>
    <name evidence="3" type="ORF">J8A68_005181</name>
</gene>
<proteinExistence type="predicted"/>
<feature type="domain" description="Mating factor alpha precursor N-terminal" evidence="2">
    <location>
        <begin position="1"/>
        <end position="81"/>
    </location>
</feature>
<evidence type="ECO:0000259" key="2">
    <source>
        <dbReference type="Pfam" id="PF05436"/>
    </source>
</evidence>
<dbReference type="GO" id="GO:0005576">
    <property type="term" value="C:extracellular region"/>
    <property type="evidence" value="ECO:0007669"/>
    <property type="project" value="InterPro"/>
</dbReference>
<dbReference type="EMBL" id="JAGSYN010000222">
    <property type="protein sequence ID" value="KAG7661289.1"/>
    <property type="molecule type" value="Genomic_DNA"/>
</dbReference>
<evidence type="ECO:0000313" key="4">
    <source>
        <dbReference type="Proteomes" id="UP000694255"/>
    </source>
</evidence>
<dbReference type="GO" id="GO:0007618">
    <property type="term" value="P:mating"/>
    <property type="evidence" value="ECO:0007669"/>
    <property type="project" value="InterPro"/>
</dbReference>
<comment type="caution">
    <text evidence="3">The sequence shown here is derived from an EMBL/GenBank/DDBJ whole genome shotgun (WGS) entry which is preliminary data.</text>
</comment>
<keyword evidence="1" id="KW-0732">Signal</keyword>